<dbReference type="EMBL" id="CM023479">
    <property type="protein sequence ID" value="KAH7974205.1"/>
    <property type="molecule type" value="Genomic_DNA"/>
</dbReference>
<name>A0ACB8DPD5_DERSI</name>
<keyword evidence="2" id="KW-1185">Reference proteome</keyword>
<dbReference type="Proteomes" id="UP000821865">
    <property type="component" value="Chromosome 10"/>
</dbReference>
<sequence length="1078" mass="120479">MGIVVAVVYLAVCGQECPRGWVDFGQSCYKFNRSPTRTRDGAEQACQAYNSDLITVNTFEEHHFVIDWLRDHDPQHRRFSTELDRWGLQRVAPGDELAFICEIPKERVSQIHIQERPLDFGYVLTNREDAPRGPDFAEEPNEVIFDLNGRSQTNDTFLRCVAEGNPLPTYKWFKEEYSNDELLNIHIDPLSNGRYTQTDGTLTIHGPDQSLDRGKYHCMAENKHGRILSRSVSLGFGFIGEFNKNRTGDSGKEFWGKSVSCDPPQFNPAVHYFWVRNAFPDFVQEDPRVFVSHDGNLYFSSLEKNDDANYSCNVQSRISSTSRTGPYFHLRVEPASSGQKLLFPNNFPKSFPEAPMAGNDVRLECIAYGYPVPKYNWTRVGGPMPLGAQISSHGRVLLLPHVRVRDLGEYVCIASNDQDSIRKSVTLSLQAMPEFTMPLEHQVDNNVLVIEDLNRADEGMYQCSATNYLGNSFSTAQLRVVSLCLQVEISGPVPPPLLPKNAEMAPNFAKYPLDTEMYTAEEGIITIPCRPEAAPFPEFTWRRNGDTFTLGGRAKVLNNGYLQIDPVRREDEGNYTCIVKNQYGTASSTGALVVLSLPCSVESPPPKVVATVGSLEELHCHALAPHILDLSYIWLHNDRRIHPYEQPQYGVGYRPGYLVIYNVSFAEAGHYTCIAKTSVGKVFANTELLVIGPPGPPGAVLGHSFNATSGFVEWADGASHGSHITSYAIEGRTNHNATWRELLNVTYVPASKHHRPGRREIQLGNVLSPWSKYEFRVIAANLLGVGQPSDPSLQYNTAVDRPYVAPRTVSGGGGTTGSLTITWTPLSPEEWNSPEVWYRVYYRASGNRSEVRKKDLRRLGNVGLYSVRVGRENYYSPYEVQVQAVNVVGEGPISEPEVIYSAEDVPQIRYWRRDQNPLDSLTVLKRGIENWGLIGGLQPNTEYWMAVMAYNKAGSGPESEFSLAKTFKAAPLQTPTSVKVRALSPTSVLVTWQGVEPSVEEECIQGYKVCYWDADQDLKLAKEVCKQLNGEDLEAVVSGLVPGKLYKFRVLSWSFGGDGKMSSPPLEFRIAVAMFDLP</sequence>
<protein>
    <submittedName>
        <fullName evidence="1">Uncharacterized protein</fullName>
    </submittedName>
</protein>
<accession>A0ACB8DPD5</accession>
<organism evidence="1 2">
    <name type="scientific">Dermacentor silvarum</name>
    <name type="common">Tick</name>
    <dbReference type="NCBI Taxonomy" id="543639"/>
    <lineage>
        <taxon>Eukaryota</taxon>
        <taxon>Metazoa</taxon>
        <taxon>Ecdysozoa</taxon>
        <taxon>Arthropoda</taxon>
        <taxon>Chelicerata</taxon>
        <taxon>Arachnida</taxon>
        <taxon>Acari</taxon>
        <taxon>Parasitiformes</taxon>
        <taxon>Ixodida</taxon>
        <taxon>Ixodoidea</taxon>
        <taxon>Ixodidae</taxon>
        <taxon>Rhipicephalinae</taxon>
        <taxon>Dermacentor</taxon>
    </lineage>
</organism>
<proteinExistence type="predicted"/>
<gene>
    <name evidence="1" type="ORF">HPB49_012016</name>
</gene>
<comment type="caution">
    <text evidence="1">The sequence shown here is derived from an EMBL/GenBank/DDBJ whole genome shotgun (WGS) entry which is preliminary data.</text>
</comment>
<reference evidence="1" key="1">
    <citation type="submission" date="2020-05" db="EMBL/GenBank/DDBJ databases">
        <title>Large-scale comparative analyses of tick genomes elucidate their genetic diversity and vector capacities.</title>
        <authorList>
            <person name="Jia N."/>
            <person name="Wang J."/>
            <person name="Shi W."/>
            <person name="Du L."/>
            <person name="Sun Y."/>
            <person name="Zhan W."/>
            <person name="Jiang J."/>
            <person name="Wang Q."/>
            <person name="Zhang B."/>
            <person name="Ji P."/>
            <person name="Sakyi L.B."/>
            <person name="Cui X."/>
            <person name="Yuan T."/>
            <person name="Jiang B."/>
            <person name="Yang W."/>
            <person name="Lam T.T.-Y."/>
            <person name="Chang Q."/>
            <person name="Ding S."/>
            <person name="Wang X."/>
            <person name="Zhu J."/>
            <person name="Ruan X."/>
            <person name="Zhao L."/>
            <person name="Wei J."/>
            <person name="Que T."/>
            <person name="Du C."/>
            <person name="Cheng J."/>
            <person name="Dai P."/>
            <person name="Han X."/>
            <person name="Huang E."/>
            <person name="Gao Y."/>
            <person name="Liu J."/>
            <person name="Shao H."/>
            <person name="Ye R."/>
            <person name="Li L."/>
            <person name="Wei W."/>
            <person name="Wang X."/>
            <person name="Wang C."/>
            <person name="Yang T."/>
            <person name="Huo Q."/>
            <person name="Li W."/>
            <person name="Guo W."/>
            <person name="Chen H."/>
            <person name="Zhou L."/>
            <person name="Ni X."/>
            <person name="Tian J."/>
            <person name="Zhou Y."/>
            <person name="Sheng Y."/>
            <person name="Liu T."/>
            <person name="Pan Y."/>
            <person name="Xia L."/>
            <person name="Li J."/>
            <person name="Zhao F."/>
            <person name="Cao W."/>
        </authorList>
    </citation>
    <scope>NUCLEOTIDE SEQUENCE</scope>
    <source>
        <strain evidence="1">Dsil-2018</strain>
    </source>
</reference>
<evidence type="ECO:0000313" key="2">
    <source>
        <dbReference type="Proteomes" id="UP000821865"/>
    </source>
</evidence>
<evidence type="ECO:0000313" key="1">
    <source>
        <dbReference type="EMBL" id="KAH7974205.1"/>
    </source>
</evidence>